<evidence type="ECO:0000313" key="2">
    <source>
        <dbReference type="EMBL" id="CAL1272660.1"/>
    </source>
</evidence>
<reference evidence="2 3" key="1">
    <citation type="submission" date="2024-04" db="EMBL/GenBank/DDBJ databases">
        <authorList>
            <person name="Rising A."/>
            <person name="Reimegard J."/>
            <person name="Sonavane S."/>
            <person name="Akerstrom W."/>
            <person name="Nylinder S."/>
            <person name="Hedman E."/>
            <person name="Kallberg Y."/>
        </authorList>
    </citation>
    <scope>NUCLEOTIDE SEQUENCE [LARGE SCALE GENOMIC DNA]</scope>
</reference>
<keyword evidence="1" id="KW-0472">Membrane</keyword>
<dbReference type="Proteomes" id="UP001497382">
    <property type="component" value="Unassembled WGS sequence"/>
</dbReference>
<dbReference type="EMBL" id="CAXIEN010000062">
    <property type="protein sequence ID" value="CAL1272660.1"/>
    <property type="molecule type" value="Genomic_DNA"/>
</dbReference>
<organism evidence="2 3">
    <name type="scientific">Larinioides sclopetarius</name>
    <dbReference type="NCBI Taxonomy" id="280406"/>
    <lineage>
        <taxon>Eukaryota</taxon>
        <taxon>Metazoa</taxon>
        <taxon>Ecdysozoa</taxon>
        <taxon>Arthropoda</taxon>
        <taxon>Chelicerata</taxon>
        <taxon>Arachnida</taxon>
        <taxon>Araneae</taxon>
        <taxon>Araneomorphae</taxon>
        <taxon>Entelegynae</taxon>
        <taxon>Araneoidea</taxon>
        <taxon>Araneidae</taxon>
        <taxon>Larinioides</taxon>
    </lineage>
</organism>
<proteinExistence type="predicted"/>
<evidence type="ECO:0000256" key="1">
    <source>
        <dbReference type="SAM" id="Phobius"/>
    </source>
</evidence>
<keyword evidence="1" id="KW-1133">Transmembrane helix</keyword>
<name>A0AAV1ZNK6_9ARAC</name>
<accession>A0AAV1ZNK6</accession>
<comment type="caution">
    <text evidence="2">The sequence shown here is derived from an EMBL/GenBank/DDBJ whole genome shotgun (WGS) entry which is preliminary data.</text>
</comment>
<evidence type="ECO:0000313" key="3">
    <source>
        <dbReference type="Proteomes" id="UP001497382"/>
    </source>
</evidence>
<feature type="transmembrane region" description="Helical" evidence="1">
    <location>
        <begin position="56"/>
        <end position="72"/>
    </location>
</feature>
<protein>
    <submittedName>
        <fullName evidence="2">Uncharacterized protein</fullName>
    </submittedName>
</protein>
<keyword evidence="3" id="KW-1185">Reference proteome</keyword>
<keyword evidence="1" id="KW-0812">Transmembrane</keyword>
<dbReference type="AlphaFoldDB" id="A0AAV1ZNK6"/>
<gene>
    <name evidence="2" type="ORF">LARSCL_LOCUS6511</name>
</gene>
<sequence length="73" mass="8453">MSQSFSTDAANHVTTRKLKQWVRHSLSESNRLLTSAETTTMRFSDKSGNKKKRKSNHTLFYILLCVCCFVLLR</sequence>